<keyword evidence="3" id="KW-0378">Hydrolase</keyword>
<proteinExistence type="inferred from homology"/>
<accession>A0A6J7X8Y6</accession>
<sequence>MSIDPNIQYLPILKFEKSHENAKLPTKNHESDTGYDVYSVEDKTVPARGSAIINVGLKFAYIPEGYWVKVESRSGLGFKHGVTAHPGIIDNAYRGDAGIKLYNNTDHAYEVKAGDRIAQFVIYMNIHMPVEWGQTQVTDRGEKGFGSSGR</sequence>
<evidence type="ECO:0000313" key="6">
    <source>
        <dbReference type="EMBL" id="CAB5226359.1"/>
    </source>
</evidence>
<dbReference type="GO" id="GO:0000287">
    <property type="term" value="F:magnesium ion binding"/>
    <property type="evidence" value="ECO:0007669"/>
    <property type="project" value="InterPro"/>
</dbReference>
<dbReference type="NCBIfam" id="TIGR00576">
    <property type="entry name" value="dut"/>
    <property type="match status" value="1"/>
</dbReference>
<dbReference type="GO" id="GO:0004170">
    <property type="term" value="F:dUTP diphosphatase activity"/>
    <property type="evidence" value="ECO:0007669"/>
    <property type="project" value="UniProtKB-EC"/>
</dbReference>
<dbReference type="CDD" id="cd07557">
    <property type="entry name" value="trimeric_dUTPase"/>
    <property type="match status" value="1"/>
</dbReference>
<feature type="domain" description="dUTPase-like" evidence="5">
    <location>
        <begin position="21"/>
        <end position="149"/>
    </location>
</feature>
<dbReference type="PANTHER" id="PTHR11241:SF0">
    <property type="entry name" value="DEOXYURIDINE 5'-TRIPHOSPHATE NUCLEOTIDOHYDROLASE"/>
    <property type="match status" value="1"/>
</dbReference>
<dbReference type="InterPro" id="IPR029054">
    <property type="entry name" value="dUTPase-like"/>
</dbReference>
<gene>
    <name evidence="6" type="ORF">UFOVP760_136</name>
</gene>
<organism evidence="6">
    <name type="scientific">uncultured Caudovirales phage</name>
    <dbReference type="NCBI Taxonomy" id="2100421"/>
    <lineage>
        <taxon>Viruses</taxon>
        <taxon>Duplodnaviria</taxon>
        <taxon>Heunggongvirae</taxon>
        <taxon>Uroviricota</taxon>
        <taxon>Caudoviricetes</taxon>
        <taxon>Peduoviridae</taxon>
        <taxon>Maltschvirus</taxon>
        <taxon>Maltschvirus maltsch</taxon>
    </lineage>
</organism>
<name>A0A6J7X8Y6_9CAUD</name>
<dbReference type="Pfam" id="PF00692">
    <property type="entry name" value="dUTPase"/>
    <property type="match status" value="1"/>
</dbReference>
<dbReference type="SUPFAM" id="SSF51283">
    <property type="entry name" value="dUTPase-like"/>
    <property type="match status" value="1"/>
</dbReference>
<keyword evidence="4" id="KW-0546">Nucleotide metabolism</keyword>
<dbReference type="InterPro" id="IPR036157">
    <property type="entry name" value="dUTPase-like_sf"/>
</dbReference>
<dbReference type="InterPro" id="IPR008181">
    <property type="entry name" value="dUTPase"/>
</dbReference>
<evidence type="ECO:0000256" key="3">
    <source>
        <dbReference type="ARBA" id="ARBA00022801"/>
    </source>
</evidence>
<comment type="similarity">
    <text evidence="1">Belongs to the dUTPase family.</text>
</comment>
<dbReference type="Gene3D" id="2.70.40.10">
    <property type="match status" value="1"/>
</dbReference>
<dbReference type="PANTHER" id="PTHR11241">
    <property type="entry name" value="DEOXYURIDINE 5'-TRIPHOSPHATE NUCLEOTIDOHYDROLASE"/>
    <property type="match status" value="1"/>
</dbReference>
<evidence type="ECO:0000259" key="5">
    <source>
        <dbReference type="Pfam" id="PF00692"/>
    </source>
</evidence>
<reference evidence="6" key="1">
    <citation type="submission" date="2020-05" db="EMBL/GenBank/DDBJ databases">
        <authorList>
            <person name="Chiriac C."/>
            <person name="Salcher M."/>
            <person name="Ghai R."/>
            <person name="Kavagutti S V."/>
        </authorList>
    </citation>
    <scope>NUCLEOTIDE SEQUENCE</scope>
</reference>
<dbReference type="InterPro" id="IPR033704">
    <property type="entry name" value="dUTPase_trimeric"/>
</dbReference>
<evidence type="ECO:0000256" key="2">
    <source>
        <dbReference type="ARBA" id="ARBA00012379"/>
    </source>
</evidence>
<protein>
    <recommendedName>
        <fullName evidence="2">dUTP diphosphatase</fullName>
        <ecNumber evidence="2">3.6.1.23</ecNumber>
    </recommendedName>
</protein>
<dbReference type="EC" id="3.6.1.23" evidence="2"/>
<dbReference type="GO" id="GO:0006226">
    <property type="term" value="P:dUMP biosynthetic process"/>
    <property type="evidence" value="ECO:0007669"/>
    <property type="project" value="InterPro"/>
</dbReference>
<evidence type="ECO:0000256" key="1">
    <source>
        <dbReference type="ARBA" id="ARBA00006581"/>
    </source>
</evidence>
<evidence type="ECO:0000256" key="4">
    <source>
        <dbReference type="ARBA" id="ARBA00023080"/>
    </source>
</evidence>
<dbReference type="GO" id="GO:0046081">
    <property type="term" value="P:dUTP catabolic process"/>
    <property type="evidence" value="ECO:0007669"/>
    <property type="project" value="InterPro"/>
</dbReference>
<dbReference type="EMBL" id="LR798360">
    <property type="protein sequence ID" value="CAB5226359.1"/>
    <property type="molecule type" value="Genomic_DNA"/>
</dbReference>